<accession>A0A9P7GZL2</accession>
<evidence type="ECO:0000313" key="3">
    <source>
        <dbReference type="Proteomes" id="UP000782241"/>
    </source>
</evidence>
<feature type="domain" description="DUF6546" evidence="1">
    <location>
        <begin position="264"/>
        <end position="457"/>
    </location>
</feature>
<evidence type="ECO:0000313" key="2">
    <source>
        <dbReference type="EMBL" id="KAG5655867.1"/>
    </source>
</evidence>
<comment type="caution">
    <text evidence="2">The sequence shown here is derived from an EMBL/GenBank/DDBJ whole genome shotgun (WGS) entry which is preliminary data.</text>
</comment>
<reference evidence="2" key="1">
    <citation type="submission" date="2021-04" db="EMBL/GenBank/DDBJ databases">
        <title>Draft genome of Fusarium avenaceum strain F156N33, isolated from an atmospheric sample in Virginia.</title>
        <authorList>
            <person name="Yang S."/>
            <person name="Vinatzer B.A."/>
            <person name="Coleman J."/>
        </authorList>
    </citation>
    <scope>NUCLEOTIDE SEQUENCE</scope>
    <source>
        <strain evidence="2">F156N33</strain>
    </source>
</reference>
<protein>
    <recommendedName>
        <fullName evidence="1">DUF6546 domain-containing protein</fullName>
    </recommendedName>
</protein>
<evidence type="ECO:0000259" key="1">
    <source>
        <dbReference type="Pfam" id="PF20183"/>
    </source>
</evidence>
<dbReference type="Proteomes" id="UP000782241">
    <property type="component" value="Unassembled WGS sequence"/>
</dbReference>
<organism evidence="2 3">
    <name type="scientific">Fusarium avenaceum</name>
    <dbReference type="NCBI Taxonomy" id="40199"/>
    <lineage>
        <taxon>Eukaryota</taxon>
        <taxon>Fungi</taxon>
        <taxon>Dikarya</taxon>
        <taxon>Ascomycota</taxon>
        <taxon>Pezizomycotina</taxon>
        <taxon>Sordariomycetes</taxon>
        <taxon>Hypocreomycetidae</taxon>
        <taxon>Hypocreales</taxon>
        <taxon>Nectriaceae</taxon>
        <taxon>Fusarium</taxon>
        <taxon>Fusarium tricinctum species complex</taxon>
    </lineage>
</organism>
<proteinExistence type="predicted"/>
<dbReference type="AlphaFoldDB" id="A0A9P7GZL2"/>
<keyword evidence="3" id="KW-1185">Reference proteome</keyword>
<name>A0A9P7GZL2_9HYPO</name>
<sequence>MCLGGRCSQLVTVSKVWQSIIEPLNVAEISLTVPRLADLSSQAILSRRKCANTDQDLWGLDNIDNQFIADAFESLFTTLSSWDPRGDLVLDISVYSPSDNQHWFKYLSFCSDANLGECPSHHGHEQITTLMNDPAHGWVAGQQVLPPDRLATQVTFDEIMGEGHFDDEEPEMQWWRSLPLVPVVGVVLLRQQTRRRWKPIALANLLTRFPNMKELCYEPWREWTRIERQTDERKCLLDPGNLVDAATDRPETENQALIESFPSTELCKLTIFENFNEAYPERYFDCPVIRVPNPAVSQKLARASLYLTMLSASFMADASHFFAARQDSWTWDKLTSLTLTSRILTNLANPLTINNMLRDAAVAALQMPRLNTMELWNGRRGVAMLFRYQRAQGGQPAIITIRGTSELALGITATQAWDVVAHQHFHGGVVVHTSWIDPDTIRYHGDAIRQLGLLTEVTRPVSLRQILSEDRFRQRGEN</sequence>
<dbReference type="Pfam" id="PF20183">
    <property type="entry name" value="DUF6546"/>
    <property type="match status" value="1"/>
</dbReference>
<dbReference type="InterPro" id="IPR046676">
    <property type="entry name" value="DUF6546"/>
</dbReference>
<dbReference type="EMBL" id="JAGPUO010000025">
    <property type="protein sequence ID" value="KAG5655867.1"/>
    <property type="molecule type" value="Genomic_DNA"/>
</dbReference>
<gene>
    <name evidence="2" type="ORF">KAF25_000787</name>
</gene>